<dbReference type="InterPro" id="IPR011990">
    <property type="entry name" value="TPR-like_helical_dom_sf"/>
</dbReference>
<evidence type="ECO:0000313" key="1">
    <source>
        <dbReference type="EMBL" id="CAD8408130.1"/>
    </source>
</evidence>
<dbReference type="EMBL" id="HBEL01008884">
    <property type="protein sequence ID" value="CAD8408130.1"/>
    <property type="molecule type" value="Transcribed_RNA"/>
</dbReference>
<accession>A0A7S0GBQ0</accession>
<reference evidence="1" key="1">
    <citation type="submission" date="2021-01" db="EMBL/GenBank/DDBJ databases">
        <authorList>
            <person name="Corre E."/>
            <person name="Pelletier E."/>
            <person name="Niang G."/>
            <person name="Scheremetjew M."/>
            <person name="Finn R."/>
            <person name="Kale V."/>
            <person name="Holt S."/>
            <person name="Cochrane G."/>
            <person name="Meng A."/>
            <person name="Brown T."/>
            <person name="Cohen L."/>
        </authorList>
    </citation>
    <scope>NUCLEOTIDE SEQUENCE</scope>
    <source>
        <strain evidence="1">CCAP1064/1</strain>
    </source>
</reference>
<dbReference type="Gene3D" id="1.25.40.10">
    <property type="entry name" value="Tetratricopeptide repeat domain"/>
    <property type="match status" value="1"/>
</dbReference>
<dbReference type="AlphaFoldDB" id="A0A7S0GBQ0"/>
<evidence type="ECO:0008006" key="2">
    <source>
        <dbReference type="Google" id="ProtNLM"/>
    </source>
</evidence>
<dbReference type="SUPFAM" id="SSF48452">
    <property type="entry name" value="TPR-like"/>
    <property type="match status" value="1"/>
</dbReference>
<gene>
    <name evidence="1" type="ORF">PINE0816_LOCUS4250</name>
</gene>
<name>A0A7S0GBQ0_9STRA</name>
<sequence>MYAKNLERDKRMHALRMAIESNPEDGEAHMQLGFDLLQGNPSSVEERCEELDIAVDHLGNAARLCPCDARVHHFLAEALQMRWGTQLANPSSQPLITEEDEMARVAAALQETVRCELACVRVGCGSEEDLAVAWLRVATFHARRGRFAKAMETIQEIGSMVGAGQIEEQHPTVSEAGSCYQYCRKQLASLELKA</sequence>
<proteinExistence type="predicted"/>
<organism evidence="1">
    <name type="scientific">Proboscia inermis</name>
    <dbReference type="NCBI Taxonomy" id="420281"/>
    <lineage>
        <taxon>Eukaryota</taxon>
        <taxon>Sar</taxon>
        <taxon>Stramenopiles</taxon>
        <taxon>Ochrophyta</taxon>
        <taxon>Bacillariophyta</taxon>
        <taxon>Coscinodiscophyceae</taxon>
        <taxon>Rhizosoleniophycidae</taxon>
        <taxon>Rhizosoleniales</taxon>
        <taxon>Rhizosoleniaceae</taxon>
        <taxon>Proboscia</taxon>
    </lineage>
</organism>
<protein>
    <recommendedName>
        <fullName evidence="2">Tetratricopeptide repeat protein</fullName>
    </recommendedName>
</protein>